<reference evidence="1 2" key="1">
    <citation type="submission" date="2022-07" db="EMBL/GenBank/DDBJ databases">
        <title>Methylomonas rivi sp. nov., Methylomonas rosea sp. nov., Methylomonas aureus sp. nov. and Methylomonas subterranea sp. nov., four novel methanotrophs isolated from a freshwater creek and the deep terrestrial subsurface.</title>
        <authorList>
            <person name="Abin C."/>
            <person name="Sankaranarayanan K."/>
            <person name="Garner C."/>
            <person name="Sindelar R."/>
            <person name="Kotary K."/>
            <person name="Garner R."/>
            <person name="Barclay S."/>
            <person name="Lawson P."/>
            <person name="Krumholz L."/>
        </authorList>
    </citation>
    <scope>NUCLEOTIDE SEQUENCE [LARGE SCALE GENOMIC DNA]</scope>
    <source>
        <strain evidence="1 2">SURF-1</strain>
    </source>
</reference>
<comment type="caution">
    <text evidence="1">The sequence shown here is derived from an EMBL/GenBank/DDBJ whole genome shotgun (WGS) entry which is preliminary data.</text>
</comment>
<keyword evidence="2" id="KW-1185">Reference proteome</keyword>
<dbReference type="RefSeq" id="WP_256610384.1">
    <property type="nucleotide sequence ID" value="NZ_JANIBM010000007.1"/>
</dbReference>
<dbReference type="Proteomes" id="UP001524569">
    <property type="component" value="Unassembled WGS sequence"/>
</dbReference>
<accession>A0ABT1UFT6</accession>
<evidence type="ECO:0000313" key="1">
    <source>
        <dbReference type="EMBL" id="MCQ8181096.1"/>
    </source>
</evidence>
<sequence>MQSALSKLRFVTSAAGTATAATIDRAAKYAEGMIFIPLFRPEHPNLCREQARIGRSKEAGRFRRAGTALPQTLANGVKRRIKAVWSRLLFAFFLAEQKKQLGCRSENDL</sequence>
<dbReference type="EMBL" id="JANIBM010000007">
    <property type="protein sequence ID" value="MCQ8181096.1"/>
    <property type="molecule type" value="Genomic_DNA"/>
</dbReference>
<name>A0ABT1UFT6_9GAMM</name>
<protein>
    <submittedName>
        <fullName evidence="1">Uncharacterized protein</fullName>
    </submittedName>
</protein>
<gene>
    <name evidence="1" type="ORF">NP603_08250</name>
</gene>
<proteinExistence type="predicted"/>
<evidence type="ECO:0000313" key="2">
    <source>
        <dbReference type="Proteomes" id="UP001524569"/>
    </source>
</evidence>
<organism evidence="1 2">
    <name type="scientific">Methylomonas aurea</name>
    <dbReference type="NCBI Taxonomy" id="2952224"/>
    <lineage>
        <taxon>Bacteria</taxon>
        <taxon>Pseudomonadati</taxon>
        <taxon>Pseudomonadota</taxon>
        <taxon>Gammaproteobacteria</taxon>
        <taxon>Methylococcales</taxon>
        <taxon>Methylococcaceae</taxon>
        <taxon>Methylomonas</taxon>
    </lineage>
</organism>